<name>A0A1Y3Y1D4_9BACT</name>
<dbReference type="EMBL" id="QSCO01000005">
    <property type="protein sequence ID" value="RGY08385.1"/>
    <property type="molecule type" value="Genomic_DNA"/>
</dbReference>
<gene>
    <name evidence="2" type="ORF">DXA53_04925</name>
</gene>
<sequence>MWSKSTANGSPRRARPMQKKNWNVKSFMNNSTAMKHYLSLFTLCLSIIFLSCNDDNSSDSISISKDQLNQSAYANASERGITFTAQEAWKTEINYNSATKATDTSNWITLDPPSGEAGTVTVKILLSPNYTGTGRKATIRIICGGSSITVTIEQKGQTEEGNTPIDPERPDQYKKLVSKIEITNTHYGSSGNLTHKSERLFTYDELNRISTYEEYDYTDNKRMLDWSDSYSYSGNTITCLEKVEDQNQIFEYKTIYKLDEEQNVKTWTCEYNEIGKPEIDQGELSYENGYFSSSRTEVSNSGPTTDQAIWVDGNLVKAGETDEPRATTNIEYSHIPNNSNVDFNYLLSQTEWLDCLAFEESGIKAFGCFGKRSAYLMSKEKDGYNNDEHVFEYRTDNEGYIREITVTTYDGQHQVSSKRIHTISYIDAN</sequence>
<feature type="domain" description="BACON" evidence="1">
    <location>
        <begin position="100"/>
        <end position="155"/>
    </location>
</feature>
<dbReference type="Proteomes" id="UP000284434">
    <property type="component" value="Unassembled WGS sequence"/>
</dbReference>
<proteinExistence type="predicted"/>
<dbReference type="AlphaFoldDB" id="A0A1Y3Y1D4"/>
<reference evidence="2 3" key="1">
    <citation type="submission" date="2018-08" db="EMBL/GenBank/DDBJ databases">
        <title>A genome reference for cultivated species of the human gut microbiota.</title>
        <authorList>
            <person name="Zou Y."/>
            <person name="Xue W."/>
            <person name="Luo G."/>
        </authorList>
    </citation>
    <scope>NUCLEOTIDE SEQUENCE [LARGE SCALE GENOMIC DNA]</scope>
    <source>
        <strain evidence="2 3">OF03-11</strain>
    </source>
</reference>
<evidence type="ECO:0000313" key="3">
    <source>
        <dbReference type="Proteomes" id="UP000284434"/>
    </source>
</evidence>
<protein>
    <recommendedName>
        <fullName evidence="1">BACON domain-containing protein</fullName>
    </recommendedName>
</protein>
<dbReference type="InterPro" id="IPR024361">
    <property type="entry name" value="BACON"/>
</dbReference>
<comment type="caution">
    <text evidence="2">The sequence shown here is derived from an EMBL/GenBank/DDBJ whole genome shotgun (WGS) entry which is preliminary data.</text>
</comment>
<dbReference type="CDD" id="cd14948">
    <property type="entry name" value="BACON"/>
    <property type="match status" value="1"/>
</dbReference>
<evidence type="ECO:0000313" key="2">
    <source>
        <dbReference type="EMBL" id="RGY08385.1"/>
    </source>
</evidence>
<accession>A0A1Y3Y1D4</accession>
<dbReference type="Pfam" id="PF13004">
    <property type="entry name" value="BACON"/>
    <property type="match status" value="1"/>
</dbReference>
<evidence type="ECO:0000259" key="1">
    <source>
        <dbReference type="Pfam" id="PF13004"/>
    </source>
</evidence>
<organism evidence="2 3">
    <name type="scientific">Odoribacter splanchnicus</name>
    <dbReference type="NCBI Taxonomy" id="28118"/>
    <lineage>
        <taxon>Bacteria</taxon>
        <taxon>Pseudomonadati</taxon>
        <taxon>Bacteroidota</taxon>
        <taxon>Bacteroidia</taxon>
        <taxon>Bacteroidales</taxon>
        <taxon>Odoribacteraceae</taxon>
        <taxon>Odoribacter</taxon>
    </lineage>
</organism>
<dbReference type="InterPro" id="IPR013783">
    <property type="entry name" value="Ig-like_fold"/>
</dbReference>
<dbReference type="Gene3D" id="2.60.40.10">
    <property type="entry name" value="Immunoglobulins"/>
    <property type="match status" value="1"/>
</dbReference>